<evidence type="ECO:0000256" key="1">
    <source>
        <dbReference type="SAM" id="MobiDB-lite"/>
    </source>
</evidence>
<protein>
    <submittedName>
        <fullName evidence="2">Uncharacterized protein</fullName>
    </submittedName>
</protein>
<keyword evidence="3" id="KW-1185">Reference proteome</keyword>
<evidence type="ECO:0000313" key="2">
    <source>
        <dbReference type="EMBL" id="KIK11291.1"/>
    </source>
</evidence>
<organism evidence="2 3">
    <name type="scientific">Pisolithus microcarpus 441</name>
    <dbReference type="NCBI Taxonomy" id="765257"/>
    <lineage>
        <taxon>Eukaryota</taxon>
        <taxon>Fungi</taxon>
        <taxon>Dikarya</taxon>
        <taxon>Basidiomycota</taxon>
        <taxon>Agaricomycotina</taxon>
        <taxon>Agaricomycetes</taxon>
        <taxon>Agaricomycetidae</taxon>
        <taxon>Boletales</taxon>
        <taxon>Sclerodermatineae</taxon>
        <taxon>Pisolithaceae</taxon>
        <taxon>Pisolithus</taxon>
    </lineage>
</organism>
<dbReference type="Proteomes" id="UP000054018">
    <property type="component" value="Unassembled WGS sequence"/>
</dbReference>
<feature type="region of interest" description="Disordered" evidence="1">
    <location>
        <begin position="64"/>
        <end position="96"/>
    </location>
</feature>
<feature type="compositionally biased region" description="Basic and acidic residues" evidence="1">
    <location>
        <begin position="1"/>
        <end position="10"/>
    </location>
</feature>
<evidence type="ECO:0000313" key="3">
    <source>
        <dbReference type="Proteomes" id="UP000054018"/>
    </source>
</evidence>
<dbReference type="AlphaFoldDB" id="A0A0C9Y293"/>
<gene>
    <name evidence="2" type="ORF">PISMIDRAFT_690466</name>
</gene>
<dbReference type="HOGENOM" id="CLU_2360550_0_0_1"/>
<feature type="compositionally biased region" description="Low complexity" evidence="1">
    <location>
        <begin position="11"/>
        <end position="22"/>
    </location>
</feature>
<reference evidence="2 3" key="1">
    <citation type="submission" date="2014-04" db="EMBL/GenBank/DDBJ databases">
        <authorList>
            <consortium name="DOE Joint Genome Institute"/>
            <person name="Kuo A."/>
            <person name="Kohler A."/>
            <person name="Costa M.D."/>
            <person name="Nagy L.G."/>
            <person name="Floudas D."/>
            <person name="Copeland A."/>
            <person name="Barry K.W."/>
            <person name="Cichocki N."/>
            <person name="Veneault-Fourrey C."/>
            <person name="LaButti K."/>
            <person name="Lindquist E.A."/>
            <person name="Lipzen A."/>
            <person name="Lundell T."/>
            <person name="Morin E."/>
            <person name="Murat C."/>
            <person name="Sun H."/>
            <person name="Tunlid A."/>
            <person name="Henrissat B."/>
            <person name="Grigoriev I.V."/>
            <person name="Hibbett D.S."/>
            <person name="Martin F."/>
            <person name="Nordberg H.P."/>
            <person name="Cantor M.N."/>
            <person name="Hua S.X."/>
        </authorList>
    </citation>
    <scope>NUCLEOTIDE SEQUENCE [LARGE SCALE GENOMIC DNA]</scope>
    <source>
        <strain evidence="2 3">441</strain>
    </source>
</reference>
<feature type="compositionally biased region" description="Basic and acidic residues" evidence="1">
    <location>
        <begin position="70"/>
        <end position="96"/>
    </location>
</feature>
<accession>A0A0C9Y293</accession>
<dbReference type="EMBL" id="KN834255">
    <property type="protein sequence ID" value="KIK11291.1"/>
    <property type="molecule type" value="Genomic_DNA"/>
</dbReference>
<feature type="region of interest" description="Disordered" evidence="1">
    <location>
        <begin position="1"/>
        <end position="27"/>
    </location>
</feature>
<reference evidence="3" key="2">
    <citation type="submission" date="2015-01" db="EMBL/GenBank/DDBJ databases">
        <title>Evolutionary Origins and Diversification of the Mycorrhizal Mutualists.</title>
        <authorList>
            <consortium name="DOE Joint Genome Institute"/>
            <consortium name="Mycorrhizal Genomics Consortium"/>
            <person name="Kohler A."/>
            <person name="Kuo A."/>
            <person name="Nagy L.G."/>
            <person name="Floudas D."/>
            <person name="Copeland A."/>
            <person name="Barry K.W."/>
            <person name="Cichocki N."/>
            <person name="Veneault-Fourrey C."/>
            <person name="LaButti K."/>
            <person name="Lindquist E.A."/>
            <person name="Lipzen A."/>
            <person name="Lundell T."/>
            <person name="Morin E."/>
            <person name="Murat C."/>
            <person name="Riley R."/>
            <person name="Ohm R."/>
            <person name="Sun H."/>
            <person name="Tunlid A."/>
            <person name="Henrissat B."/>
            <person name="Grigoriev I.V."/>
            <person name="Hibbett D.S."/>
            <person name="Martin F."/>
        </authorList>
    </citation>
    <scope>NUCLEOTIDE SEQUENCE [LARGE SCALE GENOMIC DNA]</scope>
    <source>
        <strain evidence="3">441</strain>
    </source>
</reference>
<sequence>MHCDEIKDEMSTSACETLSSSSDAEQQVDISVTLVRGVQRKKPVHDARELARILRVRSCGKMLPLGQATEEDRSRAVATPSRERDCSADPRRSHQT</sequence>
<proteinExistence type="predicted"/>
<name>A0A0C9Y293_9AGAM</name>